<name>A0ACB9ZMG4_CATRO</name>
<evidence type="ECO:0000313" key="1">
    <source>
        <dbReference type="EMBL" id="KAI5648233.1"/>
    </source>
</evidence>
<organism evidence="1 2">
    <name type="scientific">Catharanthus roseus</name>
    <name type="common">Madagascar periwinkle</name>
    <name type="synonym">Vinca rosea</name>
    <dbReference type="NCBI Taxonomy" id="4058"/>
    <lineage>
        <taxon>Eukaryota</taxon>
        <taxon>Viridiplantae</taxon>
        <taxon>Streptophyta</taxon>
        <taxon>Embryophyta</taxon>
        <taxon>Tracheophyta</taxon>
        <taxon>Spermatophyta</taxon>
        <taxon>Magnoliopsida</taxon>
        <taxon>eudicotyledons</taxon>
        <taxon>Gunneridae</taxon>
        <taxon>Pentapetalae</taxon>
        <taxon>asterids</taxon>
        <taxon>lamiids</taxon>
        <taxon>Gentianales</taxon>
        <taxon>Apocynaceae</taxon>
        <taxon>Rauvolfioideae</taxon>
        <taxon>Vinceae</taxon>
        <taxon>Catharanthinae</taxon>
        <taxon>Catharanthus</taxon>
    </lineage>
</organism>
<dbReference type="EMBL" id="CM044708">
    <property type="protein sequence ID" value="KAI5648233.1"/>
    <property type="molecule type" value="Genomic_DNA"/>
</dbReference>
<gene>
    <name evidence="1" type="ORF">M9H77_34238</name>
</gene>
<accession>A0ACB9ZMG4</accession>
<reference evidence="2" key="1">
    <citation type="journal article" date="2023" name="Nat. Plants">
        <title>Single-cell RNA sequencing provides a high-resolution roadmap for understanding the multicellular compartmentation of specialized metabolism.</title>
        <authorList>
            <person name="Sun S."/>
            <person name="Shen X."/>
            <person name="Li Y."/>
            <person name="Li Y."/>
            <person name="Wang S."/>
            <person name="Li R."/>
            <person name="Zhang H."/>
            <person name="Shen G."/>
            <person name="Guo B."/>
            <person name="Wei J."/>
            <person name="Xu J."/>
            <person name="St-Pierre B."/>
            <person name="Chen S."/>
            <person name="Sun C."/>
        </authorList>
    </citation>
    <scope>NUCLEOTIDE SEQUENCE [LARGE SCALE GENOMIC DNA]</scope>
</reference>
<evidence type="ECO:0000313" key="2">
    <source>
        <dbReference type="Proteomes" id="UP001060085"/>
    </source>
</evidence>
<sequence length="204" mass="23937">MQGRNTIEEVLCLSAQRGYTVFYRNRKESNVLSDIVVAHPTSIAMIRTWPYVLIMDTTYKTNKLKYFEVQYATIGNCMDDSDRRHIDQNMLVKLTEMVKDEEVVQRVWTSQVLHFGVKTTKCAESEHSSFGFEEDMARDKESTRDGRRPGKCQYLIPIQLEDVYNFWRKLEIGADIPDVHERDMDSEIRDLTLMLEESSMRSNF</sequence>
<proteinExistence type="predicted"/>
<protein>
    <submittedName>
        <fullName evidence="1">Uncharacterized protein</fullName>
    </submittedName>
</protein>
<comment type="caution">
    <text evidence="1">The sequence shown here is derived from an EMBL/GenBank/DDBJ whole genome shotgun (WGS) entry which is preliminary data.</text>
</comment>
<dbReference type="Proteomes" id="UP001060085">
    <property type="component" value="Linkage Group LG08"/>
</dbReference>
<keyword evidence="2" id="KW-1185">Reference proteome</keyword>